<comment type="similarity">
    <text evidence="1">Belongs to the peptidase S12 family.</text>
</comment>
<dbReference type="AlphaFoldDB" id="A0A439CS65"/>
<dbReference type="InterPro" id="IPR012338">
    <property type="entry name" value="Beta-lactam/transpept-like"/>
</dbReference>
<organism evidence="3 4">
    <name type="scientific">Xylaria grammica</name>
    <dbReference type="NCBI Taxonomy" id="363999"/>
    <lineage>
        <taxon>Eukaryota</taxon>
        <taxon>Fungi</taxon>
        <taxon>Dikarya</taxon>
        <taxon>Ascomycota</taxon>
        <taxon>Pezizomycotina</taxon>
        <taxon>Sordariomycetes</taxon>
        <taxon>Xylariomycetidae</taxon>
        <taxon>Xylariales</taxon>
        <taxon>Xylariaceae</taxon>
        <taxon>Xylaria</taxon>
    </lineage>
</organism>
<dbReference type="Pfam" id="PF00144">
    <property type="entry name" value="Beta-lactamase"/>
    <property type="match status" value="1"/>
</dbReference>
<reference evidence="3 4" key="1">
    <citation type="submission" date="2018-12" db="EMBL/GenBank/DDBJ databases">
        <title>Draft genome sequence of Xylaria grammica IHI A82.</title>
        <authorList>
            <person name="Buettner E."/>
            <person name="Kellner H."/>
        </authorList>
    </citation>
    <scope>NUCLEOTIDE SEQUENCE [LARGE SCALE GENOMIC DNA]</scope>
    <source>
        <strain evidence="3 4">IHI A82</strain>
    </source>
</reference>
<dbReference type="InterPro" id="IPR001466">
    <property type="entry name" value="Beta-lactam-related"/>
</dbReference>
<evidence type="ECO:0000259" key="2">
    <source>
        <dbReference type="Pfam" id="PF00144"/>
    </source>
</evidence>
<dbReference type="SUPFAM" id="SSF56601">
    <property type="entry name" value="beta-lactamase/transpeptidase-like"/>
    <property type="match status" value="1"/>
</dbReference>
<evidence type="ECO:0000313" key="3">
    <source>
        <dbReference type="EMBL" id="RWA05029.1"/>
    </source>
</evidence>
<dbReference type="Gene3D" id="3.40.710.10">
    <property type="entry name" value="DD-peptidase/beta-lactamase superfamily"/>
    <property type="match status" value="1"/>
</dbReference>
<proteinExistence type="inferred from homology"/>
<name>A0A439CS65_9PEZI</name>
<evidence type="ECO:0000313" key="4">
    <source>
        <dbReference type="Proteomes" id="UP000286045"/>
    </source>
</evidence>
<feature type="domain" description="Beta-lactamase-related" evidence="2">
    <location>
        <begin position="2"/>
        <end position="308"/>
    </location>
</feature>
<sequence length="475" mass="53248">MFLAAAVGILVDKGVMSWDDPIQKHVPDFNPLGDPEIGERATIRNALSHTTGLGRPQTVAWGPNGCAVVDESSFVQLLNHAQTEDQEGPRFRRKQYYYSNQAYAVVALAVQNVSGSRYSDFLEENIFKPLGMHDTVAGDRGIEACRNKAHGYAKLQDGSFTKIDTTSWTDGKNSPNLAPAGIRSSVKDMLIWLAALLDSQRNEGVENKAIRGLSSIWKAQADIGPDLAYCLGWYRGHLPSPGFGGISINYRTFSHDPESYLGKYVIGRDSPRKTFIGHSGNIAGFACSTYVFPETSSAVVAMANGLDLGDAADFAVKLFTQALFDSKPAVDIVELAKQEATHHERFFEGMLLDWLKFRDVGPREPDIENFVGTYEGFSIRINVFIREETGRLAFNFNSLEKSECDLEFYCKDDEFEIYSFMPLKRDEWLSRGMMDWDNYAVGLFYFTRDEDTGEVDALCWLYEPVEPMAWFMKSN</sequence>
<dbReference type="InterPro" id="IPR050491">
    <property type="entry name" value="AmpC-like"/>
</dbReference>
<comment type="caution">
    <text evidence="3">The sequence shown here is derived from an EMBL/GenBank/DDBJ whole genome shotgun (WGS) entry which is preliminary data.</text>
</comment>
<dbReference type="PANTHER" id="PTHR46825">
    <property type="entry name" value="D-ALANYL-D-ALANINE-CARBOXYPEPTIDASE/ENDOPEPTIDASE AMPH"/>
    <property type="match status" value="1"/>
</dbReference>
<dbReference type="EMBL" id="RYZI01000487">
    <property type="protein sequence ID" value="RWA05029.1"/>
    <property type="molecule type" value="Genomic_DNA"/>
</dbReference>
<dbReference type="PANTHER" id="PTHR46825:SF15">
    <property type="entry name" value="BETA-LACTAMASE-RELATED DOMAIN-CONTAINING PROTEIN"/>
    <property type="match status" value="1"/>
</dbReference>
<protein>
    <recommendedName>
        <fullName evidence="2">Beta-lactamase-related domain-containing protein</fullName>
    </recommendedName>
</protein>
<evidence type="ECO:0000256" key="1">
    <source>
        <dbReference type="ARBA" id="ARBA00038215"/>
    </source>
</evidence>
<dbReference type="STRING" id="363999.A0A439CS65"/>
<dbReference type="Proteomes" id="UP000286045">
    <property type="component" value="Unassembled WGS sequence"/>
</dbReference>
<gene>
    <name evidence="3" type="ORF">EKO27_g10074</name>
</gene>
<accession>A0A439CS65</accession>
<keyword evidence="4" id="KW-1185">Reference proteome</keyword>